<evidence type="ECO:0000313" key="8">
    <source>
        <dbReference type="Proteomes" id="UP000293347"/>
    </source>
</evidence>
<dbReference type="OrthoDB" id="9803686at2"/>
<evidence type="ECO:0000256" key="2">
    <source>
        <dbReference type="ARBA" id="ARBA00022801"/>
    </source>
</evidence>
<dbReference type="PRINTS" id="PR00739">
    <property type="entry name" value="GLHYDRLASE26"/>
</dbReference>
<evidence type="ECO:0000256" key="3">
    <source>
        <dbReference type="ARBA" id="ARBA00023295"/>
    </source>
</evidence>
<feature type="domain" description="GH26" evidence="6">
    <location>
        <begin position="36"/>
        <end position="334"/>
    </location>
</feature>
<dbReference type="PANTHER" id="PTHR40079">
    <property type="entry name" value="MANNAN ENDO-1,4-BETA-MANNOSIDASE E-RELATED"/>
    <property type="match status" value="1"/>
</dbReference>
<name>A0A4R0NKS6_9SPHI</name>
<dbReference type="SUPFAM" id="SSF51445">
    <property type="entry name" value="(Trans)glycosidases"/>
    <property type="match status" value="1"/>
</dbReference>
<feature type="signal peptide" evidence="5">
    <location>
        <begin position="1"/>
        <end position="19"/>
    </location>
</feature>
<dbReference type="Gene3D" id="3.20.20.80">
    <property type="entry name" value="Glycosidases"/>
    <property type="match status" value="1"/>
</dbReference>
<proteinExistence type="inferred from homology"/>
<evidence type="ECO:0000313" key="7">
    <source>
        <dbReference type="EMBL" id="TCD01341.1"/>
    </source>
</evidence>
<dbReference type="RefSeq" id="WP_131596073.1">
    <property type="nucleotide sequence ID" value="NZ_SJSL01000002.1"/>
</dbReference>
<sequence length="339" mass="39306">MKRNYFFYLLVLISLPAFAQKKAASRHAAEKHPELHTRFKTLNYLYKISGKATAFGIHNREPNEKPATWTNEIFKTTGKYPALWSGDFLFQAENIAARQTMINEAVTQWKKGSMINIMWHACNPALEQPCGWDKKGVLSKLSDEQWNELLTDGSKINSRWKAMMDEIAVYLQQLEHKGVEVMFRPLHEMNQGVFWWGGRPGERGTRKLYQITHDYLTKTKGLSNLIWVWNIQDFGTLESDAVSYNPGDKYWDIATLDIYDDKTGFSREKYNIMVNVAKGKPIAIGECQKYPTAEKLQIQNKWTFFMGWSELVYKYNTNEEIIKLMSAPNVLSLDELKGF</sequence>
<dbReference type="InterPro" id="IPR022790">
    <property type="entry name" value="GH26_dom"/>
</dbReference>
<dbReference type="InterPro" id="IPR000805">
    <property type="entry name" value="Glyco_hydro_26"/>
</dbReference>
<feature type="active site" description="Proton donor" evidence="4">
    <location>
        <position position="188"/>
    </location>
</feature>
<feature type="active site" description="Nucleophile" evidence="4">
    <location>
        <position position="286"/>
    </location>
</feature>
<reference evidence="7 8" key="1">
    <citation type="submission" date="2019-02" db="EMBL/GenBank/DDBJ databases">
        <title>Pedobacter sp. RP-1-14 sp. nov., isolated from Arctic soil.</title>
        <authorList>
            <person name="Dahal R.H."/>
        </authorList>
    </citation>
    <scope>NUCLEOTIDE SEQUENCE [LARGE SCALE GENOMIC DNA]</scope>
    <source>
        <strain evidence="7 8">RP-1-14</strain>
    </source>
</reference>
<evidence type="ECO:0000256" key="4">
    <source>
        <dbReference type="PROSITE-ProRule" id="PRU01100"/>
    </source>
</evidence>
<dbReference type="Pfam" id="PF02156">
    <property type="entry name" value="Glyco_hydro_26"/>
    <property type="match status" value="1"/>
</dbReference>
<evidence type="ECO:0000256" key="1">
    <source>
        <dbReference type="ARBA" id="ARBA00007754"/>
    </source>
</evidence>
<dbReference type="Proteomes" id="UP000293347">
    <property type="component" value="Unassembled WGS sequence"/>
</dbReference>
<evidence type="ECO:0000256" key="5">
    <source>
        <dbReference type="SAM" id="SignalP"/>
    </source>
</evidence>
<evidence type="ECO:0000259" key="6">
    <source>
        <dbReference type="PROSITE" id="PS51764"/>
    </source>
</evidence>
<dbReference type="EMBL" id="SJSL01000002">
    <property type="protein sequence ID" value="TCD01341.1"/>
    <property type="molecule type" value="Genomic_DNA"/>
</dbReference>
<keyword evidence="2 4" id="KW-0378">Hydrolase</keyword>
<organism evidence="7 8">
    <name type="scientific">Pedobacter psychroterrae</name>
    <dbReference type="NCBI Taxonomy" id="2530453"/>
    <lineage>
        <taxon>Bacteria</taxon>
        <taxon>Pseudomonadati</taxon>
        <taxon>Bacteroidota</taxon>
        <taxon>Sphingobacteriia</taxon>
        <taxon>Sphingobacteriales</taxon>
        <taxon>Sphingobacteriaceae</taxon>
        <taxon>Pedobacter</taxon>
    </lineage>
</organism>
<dbReference type="AlphaFoldDB" id="A0A4R0NKS6"/>
<keyword evidence="8" id="KW-1185">Reference proteome</keyword>
<comment type="caution">
    <text evidence="7">The sequence shown here is derived from an EMBL/GenBank/DDBJ whole genome shotgun (WGS) entry which is preliminary data.</text>
</comment>
<feature type="chain" id="PRO_5020342667" evidence="5">
    <location>
        <begin position="20"/>
        <end position="339"/>
    </location>
</feature>
<keyword evidence="3 4" id="KW-0326">Glycosidase</keyword>
<dbReference type="PANTHER" id="PTHR40079:SF4">
    <property type="entry name" value="GH26 DOMAIN-CONTAINING PROTEIN-RELATED"/>
    <property type="match status" value="1"/>
</dbReference>
<comment type="similarity">
    <text evidence="1 4">Belongs to the glycosyl hydrolase 26 family.</text>
</comment>
<dbReference type="PROSITE" id="PS51764">
    <property type="entry name" value="GH26"/>
    <property type="match status" value="1"/>
</dbReference>
<dbReference type="GO" id="GO:0006080">
    <property type="term" value="P:substituted mannan metabolic process"/>
    <property type="evidence" value="ECO:0007669"/>
    <property type="project" value="InterPro"/>
</dbReference>
<dbReference type="InterPro" id="IPR017853">
    <property type="entry name" value="GH"/>
</dbReference>
<gene>
    <name evidence="7" type="ORF">EZ437_11365</name>
</gene>
<accession>A0A4R0NKS6</accession>
<dbReference type="GO" id="GO:0016985">
    <property type="term" value="F:mannan endo-1,4-beta-mannosidase activity"/>
    <property type="evidence" value="ECO:0007669"/>
    <property type="project" value="InterPro"/>
</dbReference>
<keyword evidence="5" id="KW-0732">Signal</keyword>
<protein>
    <submittedName>
        <fullName evidence="7">Glycoside hydrolase</fullName>
    </submittedName>
</protein>